<comment type="caution">
    <text evidence="4">The sequence shown here is derived from an EMBL/GenBank/DDBJ whole genome shotgun (WGS) entry which is preliminary data.</text>
</comment>
<evidence type="ECO:0000256" key="1">
    <source>
        <dbReference type="SAM" id="Phobius"/>
    </source>
</evidence>
<feature type="transmembrane region" description="Helical" evidence="1">
    <location>
        <begin position="149"/>
        <end position="166"/>
    </location>
</feature>
<keyword evidence="1" id="KW-1133">Transmembrane helix</keyword>
<keyword evidence="5" id="KW-1185">Reference proteome</keyword>
<feature type="signal peptide" evidence="2">
    <location>
        <begin position="1"/>
        <end position="21"/>
    </location>
</feature>
<name>A0A2W1CMY4_9PLEO</name>
<protein>
    <submittedName>
        <fullName evidence="4">Uncharacterized protein</fullName>
    </submittedName>
</protein>
<keyword evidence="1" id="KW-0812">Transmembrane</keyword>
<organism evidence="4 5">
    <name type="scientific">Pyrenophora tritici-repentis</name>
    <dbReference type="NCBI Taxonomy" id="45151"/>
    <lineage>
        <taxon>Eukaryota</taxon>
        <taxon>Fungi</taxon>
        <taxon>Dikarya</taxon>
        <taxon>Ascomycota</taxon>
        <taxon>Pezizomycotina</taxon>
        <taxon>Dothideomycetes</taxon>
        <taxon>Pleosporomycetidae</taxon>
        <taxon>Pleosporales</taxon>
        <taxon>Pleosporineae</taxon>
        <taxon>Pleosporaceae</taxon>
        <taxon>Pyrenophora</taxon>
    </lineage>
</organism>
<dbReference type="EMBL" id="NRDI02000028">
    <property type="protein sequence ID" value="KAI1508148.1"/>
    <property type="molecule type" value="Genomic_DNA"/>
</dbReference>
<dbReference type="AlphaFoldDB" id="A0A2W1CMY4"/>
<evidence type="ECO:0000313" key="4">
    <source>
        <dbReference type="EMBL" id="KAI1508148.1"/>
    </source>
</evidence>
<gene>
    <name evidence="4" type="ORF">Ptr86124_012869</name>
    <name evidence="3" type="ORF">PtrM4_037360</name>
</gene>
<evidence type="ECO:0000313" key="5">
    <source>
        <dbReference type="Proteomes" id="UP000249757"/>
    </source>
</evidence>
<evidence type="ECO:0000313" key="3">
    <source>
        <dbReference type="EMBL" id="KAF7579496.1"/>
    </source>
</evidence>
<keyword evidence="2" id="KW-0732">Signal</keyword>
<reference evidence="4" key="2">
    <citation type="submission" date="2021-05" db="EMBL/GenBank/DDBJ databases">
        <authorList>
            <person name="Moolhuijzen P.M."/>
            <person name="Moffat C.S."/>
        </authorList>
    </citation>
    <scope>NUCLEOTIDE SEQUENCE</scope>
    <source>
        <strain evidence="4">86-124</strain>
    </source>
</reference>
<dbReference type="EMBL" id="NQIK02000001">
    <property type="protein sequence ID" value="KAF7579496.1"/>
    <property type="molecule type" value="Genomic_DNA"/>
</dbReference>
<keyword evidence="1" id="KW-0472">Membrane</keyword>
<dbReference type="OMA" id="VLQFTTE"/>
<accession>A0A2W1CMY4</accession>
<dbReference type="Proteomes" id="UP000245464">
    <property type="component" value="Chromosome 1"/>
</dbReference>
<evidence type="ECO:0000256" key="2">
    <source>
        <dbReference type="SAM" id="SignalP"/>
    </source>
</evidence>
<sequence>MQISLLTNIFLALSVLQLAACAPEPKNFLPLPGTANTKLEVRQVSATPSQAELCLDYQTTANMSTIGANSSYRTVILQRAPVGTLVSAGMLNAAMAKLPALTADPDLNLRCGNWTEIAVVEAAKNFSMGIVAQYETAGLPVGIKAGPEVLIIVGVIAMLFSVVWVFPG</sequence>
<feature type="chain" id="PRO_5042700752" evidence="2">
    <location>
        <begin position="22"/>
        <end position="168"/>
    </location>
</feature>
<dbReference type="OrthoDB" id="3438213at2759"/>
<reference evidence="4" key="3">
    <citation type="journal article" date="2022" name="bioRxiv">
        <title>A global pangenome for the wheat fungal pathogen Pyrenophora tritici-repentis and prediction of effector protein structural homology.</title>
        <authorList>
            <person name="Moolhuijzen P."/>
            <person name="See P.T."/>
            <person name="Shi G."/>
            <person name="Powell H.R."/>
            <person name="Cockram J."/>
            <person name="Jorgensen L.N."/>
            <person name="Benslimane H."/>
            <person name="Strelkov S.E."/>
            <person name="Turner J."/>
            <person name="Liu Z."/>
            <person name="Moffat C.S."/>
        </authorList>
    </citation>
    <scope>NUCLEOTIDE SEQUENCE</scope>
    <source>
        <strain evidence="4">86-124</strain>
    </source>
</reference>
<reference evidence="3" key="1">
    <citation type="journal article" date="2018" name="BMC Genomics">
        <title>Comparative genomics of the wheat fungal pathogen Pyrenophora tritici-repentis reveals chromosomal variations and genome plasticity.</title>
        <authorList>
            <person name="Moolhuijzen P."/>
            <person name="See P.T."/>
            <person name="Hane J.K."/>
            <person name="Shi G."/>
            <person name="Liu Z."/>
            <person name="Oliver R.P."/>
            <person name="Moffat C.S."/>
        </authorList>
    </citation>
    <scope>NUCLEOTIDE SEQUENCE [LARGE SCALE GENOMIC DNA]</scope>
    <source>
        <strain evidence="3">M4</strain>
    </source>
</reference>
<proteinExistence type="predicted"/>
<reference evidence="5" key="4">
    <citation type="journal article" date="2022" name="Microb. Genom.">
        <title>A global pangenome for the wheat fungal pathogen Pyrenophora tritici-repentis and prediction of effector protein structural homology.</title>
        <authorList>
            <person name="Moolhuijzen P.M."/>
            <person name="See P.T."/>
            <person name="Shi G."/>
            <person name="Powell H.R."/>
            <person name="Cockram J."/>
            <person name="Jorgensen L.N."/>
            <person name="Benslimane H."/>
            <person name="Strelkov S.E."/>
            <person name="Turner J."/>
            <person name="Liu Z."/>
            <person name="Moffat C.S."/>
        </authorList>
    </citation>
    <scope>NUCLEOTIDE SEQUENCE [LARGE SCALE GENOMIC DNA]</scope>
</reference>
<dbReference type="Proteomes" id="UP000249757">
    <property type="component" value="Unassembled WGS sequence"/>
</dbReference>